<dbReference type="AlphaFoldDB" id="A0A4Z2HM35"/>
<evidence type="ECO:0000313" key="2">
    <source>
        <dbReference type="Proteomes" id="UP000314294"/>
    </source>
</evidence>
<comment type="caution">
    <text evidence="1">The sequence shown here is derived from an EMBL/GenBank/DDBJ whole genome shotgun (WGS) entry which is preliminary data.</text>
</comment>
<dbReference type="Proteomes" id="UP000314294">
    <property type="component" value="Unassembled WGS sequence"/>
</dbReference>
<reference evidence="1 2" key="1">
    <citation type="submission" date="2019-03" db="EMBL/GenBank/DDBJ databases">
        <title>First draft genome of Liparis tanakae, snailfish: a comprehensive survey of snailfish specific genes.</title>
        <authorList>
            <person name="Kim W."/>
            <person name="Song I."/>
            <person name="Jeong J.-H."/>
            <person name="Kim D."/>
            <person name="Kim S."/>
            <person name="Ryu S."/>
            <person name="Song J.Y."/>
            <person name="Lee S.K."/>
        </authorList>
    </citation>
    <scope>NUCLEOTIDE SEQUENCE [LARGE SCALE GENOMIC DNA]</scope>
    <source>
        <tissue evidence="1">Muscle</tissue>
    </source>
</reference>
<dbReference type="EMBL" id="SRLO01000226">
    <property type="protein sequence ID" value="TNN66004.1"/>
    <property type="molecule type" value="Genomic_DNA"/>
</dbReference>
<gene>
    <name evidence="1" type="ORF">EYF80_023760</name>
</gene>
<keyword evidence="2" id="KW-1185">Reference proteome</keyword>
<accession>A0A4Z2HM35</accession>
<evidence type="ECO:0000313" key="1">
    <source>
        <dbReference type="EMBL" id="TNN66004.1"/>
    </source>
</evidence>
<proteinExistence type="predicted"/>
<name>A0A4Z2HM35_9TELE</name>
<sequence length="280" mass="30950">MELKTNATFLWMHDSWLQQSGKVSPYPTPIFIPLLLIGRQNSLLGSVSSGLHYRGLRRLRNFLFPSFGAFHPTLLRDLQIVLHGRAVQRRWSEQAVFDGEQLGVDADGLHLNGDMHTSRLSPCTKTCATASHLMYMFSIFSGAMYSPCASLKMCFFLSTIRSANSSSQRFRELLACPKIYTYTGSPSLFRTASSSSSFILMLHRGPCCISEPALPSSPCHTYLIVHPVQQSGNHGEHGGSQCAQVIGQQANVSLKEANPGSVHYHHPLLAASQEIREGKK</sequence>
<organism evidence="1 2">
    <name type="scientific">Liparis tanakae</name>
    <name type="common">Tanaka's snailfish</name>
    <dbReference type="NCBI Taxonomy" id="230148"/>
    <lineage>
        <taxon>Eukaryota</taxon>
        <taxon>Metazoa</taxon>
        <taxon>Chordata</taxon>
        <taxon>Craniata</taxon>
        <taxon>Vertebrata</taxon>
        <taxon>Euteleostomi</taxon>
        <taxon>Actinopterygii</taxon>
        <taxon>Neopterygii</taxon>
        <taxon>Teleostei</taxon>
        <taxon>Neoteleostei</taxon>
        <taxon>Acanthomorphata</taxon>
        <taxon>Eupercaria</taxon>
        <taxon>Perciformes</taxon>
        <taxon>Cottioidei</taxon>
        <taxon>Cottales</taxon>
        <taxon>Liparidae</taxon>
        <taxon>Liparis</taxon>
    </lineage>
</organism>
<protein>
    <submittedName>
        <fullName evidence="1">Uncharacterized protein</fullName>
    </submittedName>
</protein>